<evidence type="ECO:0000313" key="1">
    <source>
        <dbReference type="EMBL" id="KAB2929135.1"/>
    </source>
</evidence>
<protein>
    <submittedName>
        <fullName evidence="1">Uncharacterized protein</fullName>
    </submittedName>
</protein>
<comment type="caution">
    <text evidence="1">The sequence shown here is derived from an EMBL/GenBank/DDBJ whole genome shotgun (WGS) entry which is preliminary data.</text>
</comment>
<dbReference type="AlphaFoldDB" id="A0A833LX73"/>
<dbReference type="Proteomes" id="UP000460298">
    <property type="component" value="Unassembled WGS sequence"/>
</dbReference>
<evidence type="ECO:0000313" key="2">
    <source>
        <dbReference type="Proteomes" id="UP000460298"/>
    </source>
</evidence>
<organism evidence="1 2">
    <name type="scientific">Leptonema illini</name>
    <dbReference type="NCBI Taxonomy" id="183"/>
    <lineage>
        <taxon>Bacteria</taxon>
        <taxon>Pseudomonadati</taxon>
        <taxon>Spirochaetota</taxon>
        <taxon>Spirochaetia</taxon>
        <taxon>Leptospirales</taxon>
        <taxon>Leptospiraceae</taxon>
        <taxon>Leptonema</taxon>
    </lineage>
</organism>
<sequence length="136" mass="15826">MAGFKCSKGTGKKFLPKGFDLSEFVHQSRINEKNRTVTSAFAPDFPKAVQLVAAIYRRRRTIFLQDAATYGYAKPTRDELVFWTHVYYNSGENAGQKSLREHKGRRNLRDWILIPGTYRNSKHVFENYKMLKELGF</sequence>
<gene>
    <name evidence="1" type="ORF">F9K24_20640</name>
</gene>
<dbReference type="EMBL" id="WBUI01000036">
    <property type="protein sequence ID" value="KAB2929135.1"/>
    <property type="molecule type" value="Genomic_DNA"/>
</dbReference>
<name>A0A833LX73_9LEPT</name>
<accession>A0A833LX73</accession>
<proteinExistence type="predicted"/>
<reference evidence="1 2" key="1">
    <citation type="submission" date="2019-10" db="EMBL/GenBank/DDBJ databases">
        <title>Extracellular Electron Transfer in a Candidatus Methanoperedens spp. Enrichment Culture.</title>
        <authorList>
            <person name="Berger S."/>
            <person name="Rangel Shaw D."/>
            <person name="Berben T."/>
            <person name="In 'T Zandt M."/>
            <person name="Frank J."/>
            <person name="Reimann J."/>
            <person name="Jetten M.S.M."/>
            <person name="Welte C.U."/>
        </authorList>
    </citation>
    <scope>NUCLEOTIDE SEQUENCE [LARGE SCALE GENOMIC DNA]</scope>
    <source>
        <strain evidence="1">SB12</strain>
    </source>
</reference>